<sequence length="388" mass="44400">MPHTDVLRLPPSGTEAHRLEIELTKTWAKAFARDQRMRDLQNRTQKIELLPETNDLLVEPVEYHTGRSGALLDHAQSFVTSLPSLTITPLEQTTEERRETEQTERAFKALFHKQLVANGFWSKTGRSMLLTGRAVLICLPLPSVWTTQEGFPVRAKGQRAQSYIDAINKWKNETGEEPIILQSIPSDRILLKLDSNDKPLAALEVKQVNAGLVAEALGSAEVQELLDQHSLQWYDQLEVLQYIDDIYVCYYLISTRPIRPETPRDINLSRPYDRLKVWKHGLGKMPVVFVPGVTTDEQEYEFRFKPFLADAEESLRMYDFVMSRLATMVTAFYFPSFEWKVDRPASEFQGEDLPDEHVNIGGTTVTYRNEELRPIALPSNLPDASLLQ</sequence>
<protein>
    <submittedName>
        <fullName evidence="1">Uncharacterized protein</fullName>
    </submittedName>
</protein>
<gene>
    <name evidence="1" type="ORF">LCGC14_2404240</name>
</gene>
<comment type="caution">
    <text evidence="1">The sequence shown here is derived from an EMBL/GenBank/DDBJ whole genome shotgun (WGS) entry which is preliminary data.</text>
</comment>
<dbReference type="EMBL" id="LAZR01036176">
    <property type="protein sequence ID" value="KKL25542.1"/>
    <property type="molecule type" value="Genomic_DNA"/>
</dbReference>
<accession>A0A0F9CGH0</accession>
<feature type="non-terminal residue" evidence="1">
    <location>
        <position position="388"/>
    </location>
</feature>
<evidence type="ECO:0000313" key="1">
    <source>
        <dbReference type="EMBL" id="KKL25542.1"/>
    </source>
</evidence>
<organism evidence="1">
    <name type="scientific">marine sediment metagenome</name>
    <dbReference type="NCBI Taxonomy" id="412755"/>
    <lineage>
        <taxon>unclassified sequences</taxon>
        <taxon>metagenomes</taxon>
        <taxon>ecological metagenomes</taxon>
    </lineage>
</organism>
<proteinExistence type="predicted"/>
<dbReference type="AlphaFoldDB" id="A0A0F9CGH0"/>
<name>A0A0F9CGH0_9ZZZZ</name>
<reference evidence="1" key="1">
    <citation type="journal article" date="2015" name="Nature">
        <title>Complex archaea that bridge the gap between prokaryotes and eukaryotes.</title>
        <authorList>
            <person name="Spang A."/>
            <person name="Saw J.H."/>
            <person name="Jorgensen S.L."/>
            <person name="Zaremba-Niedzwiedzka K."/>
            <person name="Martijn J."/>
            <person name="Lind A.E."/>
            <person name="van Eijk R."/>
            <person name="Schleper C."/>
            <person name="Guy L."/>
            <person name="Ettema T.J."/>
        </authorList>
    </citation>
    <scope>NUCLEOTIDE SEQUENCE</scope>
</reference>